<proteinExistence type="predicted"/>
<name>A0A367S3J4_NOSPU</name>
<evidence type="ECO:0000313" key="2">
    <source>
        <dbReference type="Proteomes" id="UP000252085"/>
    </source>
</evidence>
<evidence type="ECO:0000313" key="1">
    <source>
        <dbReference type="EMBL" id="RCJ42544.1"/>
    </source>
</evidence>
<reference evidence="1 2" key="1">
    <citation type="submission" date="2016-04" db="EMBL/GenBank/DDBJ databases">
        <authorList>
            <person name="Evans L.H."/>
            <person name="Alamgir A."/>
            <person name="Owens N."/>
            <person name="Weber N.D."/>
            <person name="Virtaneva K."/>
            <person name="Barbian K."/>
            <person name="Babar A."/>
            <person name="Rosenke K."/>
        </authorList>
    </citation>
    <scope>NUCLEOTIDE SEQUENCE [LARGE SCALE GENOMIC DNA]</scope>
    <source>
        <strain evidence="1">NIES-2108</strain>
    </source>
</reference>
<dbReference type="AlphaFoldDB" id="A0A367S3J4"/>
<protein>
    <submittedName>
        <fullName evidence="1">Uncharacterized protein</fullName>
    </submittedName>
</protein>
<comment type="caution">
    <text evidence="1">The sequence shown here is derived from an EMBL/GenBank/DDBJ whole genome shotgun (WGS) entry which is preliminary data.</text>
</comment>
<dbReference type="Proteomes" id="UP000252085">
    <property type="component" value="Unassembled WGS sequence"/>
</dbReference>
<dbReference type="EMBL" id="LXQE01000007">
    <property type="protein sequence ID" value="RCJ42544.1"/>
    <property type="molecule type" value="Genomic_DNA"/>
</dbReference>
<organism evidence="1 2">
    <name type="scientific">Nostoc punctiforme NIES-2108</name>
    <dbReference type="NCBI Taxonomy" id="1356359"/>
    <lineage>
        <taxon>Bacteria</taxon>
        <taxon>Bacillati</taxon>
        <taxon>Cyanobacteriota</taxon>
        <taxon>Cyanophyceae</taxon>
        <taxon>Nostocales</taxon>
        <taxon>Nostocaceae</taxon>
        <taxon>Nostoc</taxon>
    </lineage>
</organism>
<accession>A0A367S3J4</accession>
<sequence length="76" mass="8674">MNDFLNTDNVSIRISAIVAIRWKFLIGNKTCVNLVLQNDNIYFYYDDLNDFQAIKQIAIIAGKDLKDVLGLVNIHS</sequence>
<gene>
    <name evidence="1" type="ORF">A6769_37260</name>
</gene>